<keyword evidence="7" id="KW-0597">Phosphoprotein</keyword>
<dbReference type="RefSeq" id="XP_067548945.1">
    <property type="nucleotide sequence ID" value="XM_067690484.1"/>
</dbReference>
<keyword evidence="2 7" id="KW-0067">ATP-binding</keyword>
<dbReference type="CDD" id="cd01171">
    <property type="entry name" value="YXKO-related"/>
    <property type="match status" value="1"/>
</dbReference>
<dbReference type="GO" id="GO:0046496">
    <property type="term" value="P:nicotinamide nucleotide metabolic process"/>
    <property type="evidence" value="ECO:0007669"/>
    <property type="project" value="UniProtKB-UniRule"/>
</dbReference>
<keyword evidence="1 7" id="KW-0547">Nucleotide-binding</keyword>
<dbReference type="SUPFAM" id="SSF53613">
    <property type="entry name" value="Ribokinase-like"/>
    <property type="match status" value="1"/>
</dbReference>
<comment type="cofactor">
    <cofactor evidence="7">
        <name>Mg(2+)</name>
        <dbReference type="ChEBI" id="CHEBI:18420"/>
    </cofactor>
</comment>
<gene>
    <name evidence="9" type="ORF">I9W82_001709</name>
</gene>
<dbReference type="PANTHER" id="PTHR12592">
    <property type="entry name" value="ATP-DEPENDENT (S)-NAD(P)H-HYDRATE DEHYDRATASE FAMILY MEMBER"/>
    <property type="match status" value="1"/>
</dbReference>
<proteinExistence type="inferred from homology"/>
<evidence type="ECO:0000256" key="4">
    <source>
        <dbReference type="ARBA" id="ARBA00023027"/>
    </source>
</evidence>
<dbReference type="InterPro" id="IPR029056">
    <property type="entry name" value="Ribokinase-like"/>
</dbReference>
<dbReference type="NCBIfam" id="TIGR00196">
    <property type="entry name" value="yjeF_cterm"/>
    <property type="match status" value="1"/>
</dbReference>
<evidence type="ECO:0000259" key="8">
    <source>
        <dbReference type="PROSITE" id="PS51383"/>
    </source>
</evidence>
<evidence type="ECO:0000256" key="1">
    <source>
        <dbReference type="ARBA" id="ARBA00022741"/>
    </source>
</evidence>
<keyword evidence="5 7" id="KW-0456">Lyase</keyword>
<comment type="catalytic activity">
    <reaction evidence="6 7">
        <text>(6S)-NADPHX + ATP = ADP + phosphate + NADPH + H(+)</text>
        <dbReference type="Rhea" id="RHEA:32231"/>
        <dbReference type="ChEBI" id="CHEBI:15378"/>
        <dbReference type="ChEBI" id="CHEBI:30616"/>
        <dbReference type="ChEBI" id="CHEBI:43474"/>
        <dbReference type="ChEBI" id="CHEBI:57783"/>
        <dbReference type="ChEBI" id="CHEBI:64076"/>
        <dbReference type="ChEBI" id="CHEBI:456216"/>
        <dbReference type="EC" id="4.2.1.93"/>
    </reaction>
</comment>
<feature type="binding site" evidence="7">
    <location>
        <begin position="245"/>
        <end position="249"/>
    </location>
    <ligand>
        <name>ATP</name>
        <dbReference type="ChEBI" id="CHEBI:30616"/>
    </ligand>
</feature>
<dbReference type="Proteomes" id="UP000669133">
    <property type="component" value="Unassembled WGS sequence"/>
</dbReference>
<feature type="domain" description="YjeF C-terminal" evidence="8">
    <location>
        <begin position="11"/>
        <end position="349"/>
    </location>
</feature>
<reference evidence="9 10" key="1">
    <citation type="submission" date="2020-12" db="EMBL/GenBank/DDBJ databases">
        <title>Effect of drift, selection, and recombination on the evolution of hybrid genomes in Candida yeast pathogens.</title>
        <authorList>
            <person name="Mixao V."/>
            <person name="Ksiezopolska E."/>
            <person name="Saus E."/>
            <person name="Boekhout T."/>
            <person name="Gacser A."/>
            <person name="Gabaldon T."/>
        </authorList>
    </citation>
    <scope>NUCLEOTIDE SEQUENCE [LARGE SCALE GENOMIC DNA]</scope>
    <source>
        <strain evidence="9 10">BP57</strain>
    </source>
</reference>
<comment type="subcellular location">
    <subcellularLocation>
        <location evidence="7">Cytoplasm</location>
    </subcellularLocation>
</comment>
<comment type="similarity">
    <text evidence="7">Belongs to the NnrD/CARKD family.</text>
</comment>
<dbReference type="Gene3D" id="3.40.1190.20">
    <property type="match status" value="1"/>
</dbReference>
<evidence type="ECO:0000256" key="6">
    <source>
        <dbReference type="ARBA" id="ARBA00047472"/>
    </source>
</evidence>
<evidence type="ECO:0000256" key="7">
    <source>
        <dbReference type="HAMAP-Rule" id="MF_03157"/>
    </source>
</evidence>
<name>A0A8H7ZFX2_9ASCO</name>
<keyword evidence="7" id="KW-0963">Cytoplasm</keyword>
<dbReference type="Pfam" id="PF01256">
    <property type="entry name" value="Carb_kinase"/>
    <property type="match status" value="1"/>
</dbReference>
<dbReference type="GO" id="GO:0047453">
    <property type="term" value="F:ATP-dependent NAD(P)H-hydrate dehydratase activity"/>
    <property type="evidence" value="ECO:0007669"/>
    <property type="project" value="UniProtKB-UniRule"/>
</dbReference>
<dbReference type="HAMAP" id="MF_01965">
    <property type="entry name" value="NADHX_dehydratase"/>
    <property type="match status" value="1"/>
</dbReference>
<dbReference type="GeneID" id="93650338"/>
<feature type="binding site" evidence="7">
    <location>
        <position position="274"/>
    </location>
    <ligand>
        <name>(6S)-NADPHX</name>
        <dbReference type="ChEBI" id="CHEBI:64076"/>
    </ligand>
</feature>
<dbReference type="GO" id="GO:0110051">
    <property type="term" value="P:metabolite repair"/>
    <property type="evidence" value="ECO:0007669"/>
    <property type="project" value="TreeGrafter"/>
</dbReference>
<comment type="caution">
    <text evidence="9">The sequence shown here is derived from an EMBL/GenBank/DDBJ whole genome shotgun (WGS) entry which is preliminary data.</text>
</comment>
<evidence type="ECO:0000256" key="2">
    <source>
        <dbReference type="ARBA" id="ARBA00022840"/>
    </source>
</evidence>
<keyword evidence="10" id="KW-1185">Reference proteome</keyword>
<evidence type="ECO:0000256" key="5">
    <source>
        <dbReference type="ARBA" id="ARBA00023239"/>
    </source>
</evidence>
<dbReference type="EC" id="4.2.1.93" evidence="7"/>
<dbReference type="OrthoDB" id="8110916at2759"/>
<evidence type="ECO:0000256" key="3">
    <source>
        <dbReference type="ARBA" id="ARBA00022857"/>
    </source>
</evidence>
<keyword evidence="4 7" id="KW-0520">NAD</keyword>
<feature type="binding site" evidence="7">
    <location>
        <begin position="264"/>
        <end position="273"/>
    </location>
    <ligand>
        <name>ATP</name>
        <dbReference type="ChEBI" id="CHEBI:30616"/>
    </ligand>
</feature>
<feature type="binding site" evidence="7">
    <location>
        <position position="147"/>
    </location>
    <ligand>
        <name>(6S)-NADPHX</name>
        <dbReference type="ChEBI" id="CHEBI:64076"/>
    </ligand>
</feature>
<dbReference type="GO" id="GO:0005524">
    <property type="term" value="F:ATP binding"/>
    <property type="evidence" value="ECO:0007669"/>
    <property type="project" value="UniProtKB-KW"/>
</dbReference>
<sequence length="361" mass="40105">MSLRTKSHKELISLSRQLIQPLLPNFHKGQAGRVCIIGGNEDYTGAPFFSSHSAALAGADLSHVICEKQAAPIIKSYSPDLMIHPYLLDLENPGLKLKDGELEDLKKMSIEQVLNETNVLTKIIDDVILPKIQSLLTRMDIIVVGPGFGRDPLMLKSLVRIIEEIKVLNKPIILDADSLYLLSIDPKLITNYSKAIITPNIVEFQRIAKKFDVEIDLSEDYSEAALIEQTQKVSSKLGNVLIYRKGEVDIIANSKNVVLNSSSGSNKRVGGQGDTLTGAIATLVNWSNHYLDSYWDNQVDLDTNEAHILACYSAGTLVRTAGQKAFKKYGRSMQTSNIHEFLHEAFLELFDDSLFRFGSNM</sequence>
<evidence type="ECO:0000313" key="10">
    <source>
        <dbReference type="Proteomes" id="UP000669133"/>
    </source>
</evidence>
<dbReference type="InterPro" id="IPR000631">
    <property type="entry name" value="CARKD"/>
</dbReference>
<dbReference type="GO" id="GO:0005737">
    <property type="term" value="C:cytoplasm"/>
    <property type="evidence" value="ECO:0007669"/>
    <property type="project" value="UniProtKB-SubCell"/>
</dbReference>
<comment type="function">
    <text evidence="7">Catalyzes the dehydration of the S-form of NAD(P)HX at the expense of ATP, which is converted to ADP. Together with NAD(P)HX epimerase, which catalyzes the epimerization of the S- and R-forms, the enzyme allows the repair of both epimers of NAD(P)HX, a damaged form of NAD(P)H that is a result of enzymatic or heat-dependent hydration.</text>
</comment>
<dbReference type="PROSITE" id="PS01050">
    <property type="entry name" value="YJEF_C_2"/>
    <property type="match status" value="1"/>
</dbReference>
<dbReference type="PANTHER" id="PTHR12592:SF0">
    <property type="entry name" value="ATP-DEPENDENT (S)-NAD(P)H-HYDRATE DEHYDRATASE"/>
    <property type="match status" value="1"/>
</dbReference>
<dbReference type="AlphaFoldDB" id="A0A8H7ZFX2"/>
<evidence type="ECO:0000313" key="9">
    <source>
        <dbReference type="EMBL" id="KAG5419829.1"/>
    </source>
</evidence>
<protein>
    <recommendedName>
        <fullName evidence="7">ATP-dependent (S)-NAD(P)H-hydrate dehydratase</fullName>
        <ecNumber evidence="7">4.2.1.93</ecNumber>
    </recommendedName>
    <alternativeName>
        <fullName evidence="7">ATP-dependent NAD(P)HX dehydratase</fullName>
    </alternativeName>
</protein>
<comment type="catalytic activity">
    <reaction evidence="7">
        <text>(6S)-NADHX + ATP = ADP + phosphate + NADH + H(+)</text>
        <dbReference type="Rhea" id="RHEA:19017"/>
        <dbReference type="ChEBI" id="CHEBI:15378"/>
        <dbReference type="ChEBI" id="CHEBI:30616"/>
        <dbReference type="ChEBI" id="CHEBI:43474"/>
        <dbReference type="ChEBI" id="CHEBI:57945"/>
        <dbReference type="ChEBI" id="CHEBI:64074"/>
        <dbReference type="ChEBI" id="CHEBI:456216"/>
        <dbReference type="EC" id="4.2.1.93"/>
    </reaction>
</comment>
<dbReference type="PROSITE" id="PS51383">
    <property type="entry name" value="YJEF_C_3"/>
    <property type="match status" value="1"/>
</dbReference>
<keyword evidence="3" id="KW-0521">NADP</keyword>
<dbReference type="EMBL" id="JAEOAQ010000002">
    <property type="protein sequence ID" value="KAG5419829.1"/>
    <property type="molecule type" value="Genomic_DNA"/>
</dbReference>
<dbReference type="InterPro" id="IPR017953">
    <property type="entry name" value="Carbohydrate_kinase_pred_CS"/>
</dbReference>
<accession>A0A8H7ZFX2</accession>
<feature type="binding site" evidence="7">
    <location>
        <begin position="200"/>
        <end position="206"/>
    </location>
    <ligand>
        <name>(6S)-NADPHX</name>
        <dbReference type="ChEBI" id="CHEBI:64076"/>
    </ligand>
</feature>
<organism evidence="9 10">
    <name type="scientific">Candida metapsilosis</name>
    <dbReference type="NCBI Taxonomy" id="273372"/>
    <lineage>
        <taxon>Eukaryota</taxon>
        <taxon>Fungi</taxon>
        <taxon>Dikarya</taxon>
        <taxon>Ascomycota</taxon>
        <taxon>Saccharomycotina</taxon>
        <taxon>Pichiomycetes</taxon>
        <taxon>Debaryomycetaceae</taxon>
        <taxon>Candida/Lodderomyces clade</taxon>
        <taxon>Candida</taxon>
    </lineage>
</organism>